<feature type="transmembrane region" description="Helical" evidence="1">
    <location>
        <begin position="64"/>
        <end position="82"/>
    </location>
</feature>
<dbReference type="RefSeq" id="WP_180960072.1">
    <property type="nucleotide sequence ID" value="NZ_JAHAIK010000008.1"/>
</dbReference>
<keyword evidence="1" id="KW-1133">Transmembrane helix</keyword>
<accession>A0A943QNK9</accession>
<dbReference type="EMBL" id="JAHAIK010000008">
    <property type="protein sequence ID" value="MBS5964806.1"/>
    <property type="molecule type" value="Genomic_DNA"/>
</dbReference>
<evidence type="ECO:0000256" key="1">
    <source>
        <dbReference type="SAM" id="Phobius"/>
    </source>
</evidence>
<keyword evidence="1" id="KW-0472">Membrane</keyword>
<name>A0A943QNK9_FINMA</name>
<protein>
    <submittedName>
        <fullName evidence="2">Uncharacterized protein</fullName>
    </submittedName>
</protein>
<evidence type="ECO:0000313" key="2">
    <source>
        <dbReference type="EMBL" id="MBS5964806.1"/>
    </source>
</evidence>
<reference evidence="2" key="1">
    <citation type="submission" date="2021-02" db="EMBL/GenBank/DDBJ databases">
        <title>Infant gut strain persistence is associated with maternal origin, phylogeny, and functional potential including surface adhesion and iron acquisition.</title>
        <authorList>
            <person name="Lou Y.C."/>
        </authorList>
    </citation>
    <scope>NUCLEOTIDE SEQUENCE</scope>
    <source>
        <strain evidence="2">L3_058_000G1_dasL3_058_000G1_concoct_72</strain>
    </source>
</reference>
<proteinExistence type="predicted"/>
<sequence>MKTKNKIPLITIVIGIILTAISFYVERVAETSPDFPKLLSQVVFFSLPITSFIGVYFSYKTENLKTLIINTLFLLPITSFMFI</sequence>
<feature type="transmembrane region" description="Helical" evidence="1">
    <location>
        <begin position="38"/>
        <end position="57"/>
    </location>
</feature>
<gene>
    <name evidence="2" type="ORF">KIA07_03955</name>
</gene>
<dbReference type="AlphaFoldDB" id="A0A943QNK9"/>
<organism evidence="2 3">
    <name type="scientific">Finegoldia magna</name>
    <name type="common">Peptostreptococcus magnus</name>
    <dbReference type="NCBI Taxonomy" id="1260"/>
    <lineage>
        <taxon>Bacteria</taxon>
        <taxon>Bacillati</taxon>
        <taxon>Bacillota</taxon>
        <taxon>Tissierellia</taxon>
        <taxon>Tissierellales</taxon>
        <taxon>Peptoniphilaceae</taxon>
        <taxon>Finegoldia</taxon>
    </lineage>
</organism>
<feature type="transmembrane region" description="Helical" evidence="1">
    <location>
        <begin position="7"/>
        <end position="26"/>
    </location>
</feature>
<comment type="caution">
    <text evidence="2">The sequence shown here is derived from an EMBL/GenBank/DDBJ whole genome shotgun (WGS) entry which is preliminary data.</text>
</comment>
<dbReference type="Proteomes" id="UP000730862">
    <property type="component" value="Unassembled WGS sequence"/>
</dbReference>
<keyword evidence="1" id="KW-0812">Transmembrane</keyword>
<evidence type="ECO:0000313" key="3">
    <source>
        <dbReference type="Proteomes" id="UP000730862"/>
    </source>
</evidence>